<name>A0A7J7H9X2_CAMSI</name>
<dbReference type="PANTHER" id="PTHR11670">
    <property type="entry name" value="ACONITASE/IRON-RESPONSIVE ELEMENT FAMILY MEMBER"/>
    <property type="match status" value="1"/>
</dbReference>
<organism evidence="3 4">
    <name type="scientific">Camellia sinensis</name>
    <name type="common">Tea plant</name>
    <name type="synonym">Thea sinensis</name>
    <dbReference type="NCBI Taxonomy" id="4442"/>
    <lineage>
        <taxon>Eukaryota</taxon>
        <taxon>Viridiplantae</taxon>
        <taxon>Streptophyta</taxon>
        <taxon>Embryophyta</taxon>
        <taxon>Tracheophyta</taxon>
        <taxon>Spermatophyta</taxon>
        <taxon>Magnoliopsida</taxon>
        <taxon>eudicotyledons</taxon>
        <taxon>Gunneridae</taxon>
        <taxon>Pentapetalae</taxon>
        <taxon>asterids</taxon>
        <taxon>Ericales</taxon>
        <taxon>Theaceae</taxon>
        <taxon>Camellia</taxon>
    </lineage>
</organism>
<sequence>MFVLCPVFVFVLHRLTLTLPIGVGKDDKNVYFKDIWPSTEEVAERIAKHVQEYLRVYNKAQSYVECPTKLYSWDPHSTYIHEPRYFKNMTMDPPRPNRVNDVYCLLNFGDSITTDHISPAGSLNKDSPATKYLLEHRVERKDFNSYGSCRGNDEVMARGTFVNFHIVNKLLNGEVGPKTFHVPTGEKLRRYKAAGHDTIVLVGAEYGSGGSSRDWATKGPMLLVSIVIWALELVRTSPSILACIVSSSVPFSNYWNHGEDADSLGLTGHERYTIDLPNIINEIRLGQDVTVRTDTGKSFTCTVRFDTEVCFRLVGFRNQVLLSRFLALRSSEALVARARGGVQYRPEALHSWLERVLFFARASLFVLRSSNSSFARA</sequence>
<dbReference type="InterPro" id="IPR015928">
    <property type="entry name" value="Aconitase/3IPM_dehydase_swvl"/>
</dbReference>
<dbReference type="SUPFAM" id="SSF52016">
    <property type="entry name" value="LeuD/IlvD-like"/>
    <property type="match status" value="1"/>
</dbReference>
<keyword evidence="1" id="KW-0732">Signal</keyword>
<feature type="signal peptide" evidence="1">
    <location>
        <begin position="1"/>
        <end position="18"/>
    </location>
</feature>
<comment type="caution">
    <text evidence="3">The sequence shown here is derived from an EMBL/GenBank/DDBJ whole genome shotgun (WGS) entry which is preliminary data.</text>
</comment>
<dbReference type="Proteomes" id="UP000593564">
    <property type="component" value="Unassembled WGS sequence"/>
</dbReference>
<evidence type="ECO:0000256" key="1">
    <source>
        <dbReference type="SAM" id="SignalP"/>
    </source>
</evidence>
<evidence type="ECO:0000313" key="3">
    <source>
        <dbReference type="EMBL" id="KAF5949317.1"/>
    </source>
</evidence>
<evidence type="ECO:0000259" key="2">
    <source>
        <dbReference type="Pfam" id="PF00694"/>
    </source>
</evidence>
<accession>A0A7J7H9X2</accession>
<dbReference type="Gene3D" id="6.10.190.10">
    <property type="match status" value="1"/>
</dbReference>
<dbReference type="InterPro" id="IPR000573">
    <property type="entry name" value="AconitaseA/IPMdHydase_ssu_swvl"/>
</dbReference>
<feature type="chain" id="PRO_5029613285" description="Aconitase A/isopropylmalate dehydratase small subunit swivel domain-containing protein" evidence="1">
    <location>
        <begin position="19"/>
        <end position="377"/>
    </location>
</feature>
<gene>
    <name evidence="3" type="ORF">HYC85_011310</name>
</gene>
<proteinExistence type="predicted"/>
<keyword evidence="4" id="KW-1185">Reference proteome</keyword>
<feature type="domain" description="Aconitase A/isopropylmalate dehydratase small subunit swivel" evidence="2">
    <location>
        <begin position="131"/>
        <end position="223"/>
    </location>
</feature>
<dbReference type="GO" id="GO:0016836">
    <property type="term" value="F:hydro-lyase activity"/>
    <property type="evidence" value="ECO:0007669"/>
    <property type="project" value="UniProtKB-ARBA"/>
</dbReference>
<evidence type="ECO:0000313" key="4">
    <source>
        <dbReference type="Proteomes" id="UP000593564"/>
    </source>
</evidence>
<dbReference type="Pfam" id="PF00694">
    <property type="entry name" value="Aconitase_C"/>
    <property type="match status" value="1"/>
</dbReference>
<dbReference type="Gene3D" id="3.20.19.10">
    <property type="entry name" value="Aconitase, domain 4"/>
    <property type="match status" value="1"/>
</dbReference>
<reference evidence="3 4" key="2">
    <citation type="submission" date="2020-07" db="EMBL/GenBank/DDBJ databases">
        <title>Genome assembly of wild tea tree DASZ reveals pedigree and selection history of tea varieties.</title>
        <authorList>
            <person name="Zhang W."/>
        </authorList>
    </citation>
    <scope>NUCLEOTIDE SEQUENCE [LARGE SCALE GENOMIC DNA]</scope>
    <source>
        <strain evidence="4">cv. G240</strain>
        <tissue evidence="3">Leaf</tissue>
    </source>
</reference>
<protein>
    <recommendedName>
        <fullName evidence="2">Aconitase A/isopropylmalate dehydratase small subunit swivel domain-containing protein</fullName>
    </recommendedName>
</protein>
<dbReference type="GO" id="GO:0043436">
    <property type="term" value="P:oxoacid metabolic process"/>
    <property type="evidence" value="ECO:0007669"/>
    <property type="project" value="UniProtKB-ARBA"/>
</dbReference>
<dbReference type="InterPro" id="IPR006249">
    <property type="entry name" value="Aconitase/IRP2"/>
</dbReference>
<dbReference type="AlphaFoldDB" id="A0A7J7H9X2"/>
<reference evidence="4" key="1">
    <citation type="journal article" date="2020" name="Nat. Commun.">
        <title>Genome assembly of wild tea tree DASZ reveals pedigree and selection history of tea varieties.</title>
        <authorList>
            <person name="Zhang W."/>
            <person name="Zhang Y."/>
            <person name="Qiu H."/>
            <person name="Guo Y."/>
            <person name="Wan H."/>
            <person name="Zhang X."/>
            <person name="Scossa F."/>
            <person name="Alseekh S."/>
            <person name="Zhang Q."/>
            <person name="Wang P."/>
            <person name="Xu L."/>
            <person name="Schmidt M.H."/>
            <person name="Jia X."/>
            <person name="Li D."/>
            <person name="Zhu A."/>
            <person name="Guo F."/>
            <person name="Chen W."/>
            <person name="Ni D."/>
            <person name="Usadel B."/>
            <person name="Fernie A.R."/>
            <person name="Wen W."/>
        </authorList>
    </citation>
    <scope>NUCLEOTIDE SEQUENCE [LARGE SCALE GENOMIC DNA]</scope>
    <source>
        <strain evidence="4">cv. G240</strain>
    </source>
</reference>
<dbReference type="EMBL" id="JACBKZ010000005">
    <property type="protein sequence ID" value="KAF5949317.1"/>
    <property type="molecule type" value="Genomic_DNA"/>
</dbReference>